<gene>
    <name evidence="1" type="ORF">PQR01_37960</name>
</gene>
<accession>A0ACC7NRF3</accession>
<reference evidence="1 2" key="1">
    <citation type="journal article" date="2024" name="Chem. Sci.">
        <title>Discovery of megapolipeptins by genome mining of a Burkholderiales bacteria collection.</title>
        <authorList>
            <person name="Paulo B.S."/>
            <person name="Recchia M.J.J."/>
            <person name="Lee S."/>
            <person name="Fergusson C.H."/>
            <person name="Romanowski S.B."/>
            <person name="Hernandez A."/>
            <person name="Krull N."/>
            <person name="Liu D.Y."/>
            <person name="Cavanagh H."/>
            <person name="Bos A."/>
            <person name="Gray C.A."/>
            <person name="Murphy B.T."/>
            <person name="Linington R.G."/>
            <person name="Eustaquio A.S."/>
        </authorList>
    </citation>
    <scope>NUCLEOTIDE SEQUENCE [LARGE SCALE GENOMIC DNA]</scope>
    <source>
        <strain evidence="1 2">RL18-126-BIB-B</strain>
    </source>
</reference>
<evidence type="ECO:0000313" key="1">
    <source>
        <dbReference type="EMBL" id="MFM0109018.1"/>
    </source>
</evidence>
<name>A0ACC7NRF3_9BURK</name>
<proteinExistence type="predicted"/>
<organism evidence="1 2">
    <name type="scientific">Paraburkholderia rhynchosiae</name>
    <dbReference type="NCBI Taxonomy" id="487049"/>
    <lineage>
        <taxon>Bacteria</taxon>
        <taxon>Pseudomonadati</taxon>
        <taxon>Pseudomonadota</taxon>
        <taxon>Betaproteobacteria</taxon>
        <taxon>Burkholderiales</taxon>
        <taxon>Burkholderiaceae</taxon>
        <taxon>Paraburkholderia</taxon>
    </lineage>
</organism>
<comment type="caution">
    <text evidence="1">The sequence shown here is derived from an EMBL/GenBank/DDBJ whole genome shotgun (WGS) entry which is preliminary data.</text>
</comment>
<keyword evidence="2" id="KW-1185">Reference proteome</keyword>
<sequence length="98" mass="11090">MISSRTLAFRLEQEGPLNDRLKPHDQLSQLNVLVQLEHPMTYPIVRQQVTAGALILSGGCFDITTGDMFAYERTNRSCEVIDRAMADRMIARLAARVR</sequence>
<dbReference type="EMBL" id="JAQQDW010000158">
    <property type="protein sequence ID" value="MFM0109018.1"/>
    <property type="molecule type" value="Genomic_DNA"/>
</dbReference>
<protein>
    <submittedName>
        <fullName evidence="1">Carbonic anhydrase</fullName>
    </submittedName>
</protein>
<evidence type="ECO:0000313" key="2">
    <source>
        <dbReference type="Proteomes" id="UP001629235"/>
    </source>
</evidence>
<dbReference type="Proteomes" id="UP001629235">
    <property type="component" value="Unassembled WGS sequence"/>
</dbReference>